<dbReference type="Pfam" id="PF13205">
    <property type="entry name" value="Big_5"/>
    <property type="match status" value="1"/>
</dbReference>
<evidence type="ECO:0000259" key="4">
    <source>
        <dbReference type="Pfam" id="PF13205"/>
    </source>
</evidence>
<feature type="region of interest" description="Disordered" evidence="2">
    <location>
        <begin position="550"/>
        <end position="599"/>
    </location>
</feature>
<evidence type="ECO:0000256" key="3">
    <source>
        <dbReference type="SAM" id="SignalP"/>
    </source>
</evidence>
<dbReference type="STRING" id="1434701.SAMN05443634_10731"/>
<name>A0A1M6YTT8_9FLAO</name>
<gene>
    <name evidence="5" type="ORF">SAMN05443634_10731</name>
</gene>
<evidence type="ECO:0000256" key="2">
    <source>
        <dbReference type="SAM" id="MobiDB-lite"/>
    </source>
</evidence>
<dbReference type="Proteomes" id="UP000184120">
    <property type="component" value="Unassembled WGS sequence"/>
</dbReference>
<evidence type="ECO:0000256" key="1">
    <source>
        <dbReference type="ARBA" id="ARBA00022729"/>
    </source>
</evidence>
<dbReference type="InterPro" id="IPR032812">
    <property type="entry name" value="SbsA_Ig"/>
</dbReference>
<dbReference type="RefSeq" id="WP_083580336.1">
    <property type="nucleotide sequence ID" value="NZ_BMFL01000001.1"/>
</dbReference>
<feature type="chain" id="PRO_5012409891" evidence="3">
    <location>
        <begin position="25"/>
        <end position="599"/>
    </location>
</feature>
<feature type="signal peptide" evidence="3">
    <location>
        <begin position="1"/>
        <end position="24"/>
    </location>
</feature>
<accession>A0A1M6YTT8</accession>
<feature type="compositionally biased region" description="Low complexity" evidence="2">
    <location>
        <begin position="575"/>
        <end position="592"/>
    </location>
</feature>
<organism evidence="5 6">
    <name type="scientific">Chishuiella changwenlii</name>
    <dbReference type="NCBI Taxonomy" id="1434701"/>
    <lineage>
        <taxon>Bacteria</taxon>
        <taxon>Pseudomonadati</taxon>
        <taxon>Bacteroidota</taxon>
        <taxon>Flavobacteriia</taxon>
        <taxon>Flavobacteriales</taxon>
        <taxon>Weeksellaceae</taxon>
        <taxon>Chishuiella</taxon>
    </lineage>
</organism>
<evidence type="ECO:0000313" key="5">
    <source>
        <dbReference type="EMBL" id="SHL21493.1"/>
    </source>
</evidence>
<dbReference type="OrthoDB" id="9809989at2"/>
<keyword evidence="1 3" id="KW-0732">Signal</keyword>
<feature type="compositionally biased region" description="Basic and acidic residues" evidence="2">
    <location>
        <begin position="552"/>
        <end position="574"/>
    </location>
</feature>
<dbReference type="AlphaFoldDB" id="A0A1M6YTT8"/>
<proteinExistence type="predicted"/>
<sequence>MNKTTRISLLICFILLIVSCARQGTPTGGPKDETPPVFITADPDTLATNVDVNLKEAIINFDEYVLLKEYSKNVVVSPSFQIPPIVTPQALAKKFVSIKFQEPLLPNTTYSFNFGDAIQDFNENNKLSNFQYVFSTGAFIDSLKVTGRVNSSYDFKLPEKILVGLYKMDEEYKDSVVLKEKPYYITRVDKEGNYQLNYLASGKYKLIAFEDKVENVKFDYGKERLAFHNDPIELKENQKVNLNLFNQKADYRKPEASTKQEGLIAFQLTGAKENATITPISKEFKTAYIQRFSRKDSVNFWFNPKVDTIVGRSAKINFKVQYKDKVDTISALYSKSNTEHKLEFKPLNDQKLAPNKNFRLQANVPIKTINTSKIFMFKDTIEVPFKATIDSLNPQIINFAFDKNLDESFEANIYPNAFVDVLGEKNDTLAYPIKMGVRGDFGHLKLTLQNAPTKPFILQFLKHDKDFTVIDEIYSPANKNYFEFGFIEPGEYLFRLLVDENENGEWDSGDFLTGKQPEAIYLYPEIIKTRAMWDSAETWILGEANQPVFLPSDEKDSDKNRLKNGELKEDEERQNPNSRNNNNNSRGNSMNTGGNGLRR</sequence>
<dbReference type="EMBL" id="FRBH01000007">
    <property type="protein sequence ID" value="SHL21493.1"/>
    <property type="molecule type" value="Genomic_DNA"/>
</dbReference>
<evidence type="ECO:0000313" key="6">
    <source>
        <dbReference type="Proteomes" id="UP000184120"/>
    </source>
</evidence>
<reference evidence="6" key="1">
    <citation type="submission" date="2016-11" db="EMBL/GenBank/DDBJ databases">
        <authorList>
            <person name="Varghese N."/>
            <person name="Submissions S."/>
        </authorList>
    </citation>
    <scope>NUCLEOTIDE SEQUENCE [LARGE SCALE GENOMIC DNA]</scope>
    <source>
        <strain evidence="6">DSM 27989</strain>
    </source>
</reference>
<protein>
    <submittedName>
        <fullName evidence="5">Ig-like domain-containing protein</fullName>
    </submittedName>
</protein>
<dbReference type="PROSITE" id="PS51257">
    <property type="entry name" value="PROKAR_LIPOPROTEIN"/>
    <property type="match status" value="1"/>
</dbReference>
<feature type="domain" description="SbsA Ig-like" evidence="4">
    <location>
        <begin position="32"/>
        <end position="136"/>
    </location>
</feature>